<reference evidence="1 2" key="1">
    <citation type="journal article" date="2023" name="Nucleic Acids Res.">
        <title>The hologenome of Daphnia magna reveals possible DNA methylation and microbiome-mediated evolution of the host genome.</title>
        <authorList>
            <person name="Chaturvedi A."/>
            <person name="Li X."/>
            <person name="Dhandapani V."/>
            <person name="Marshall H."/>
            <person name="Kissane S."/>
            <person name="Cuenca-Cambronero M."/>
            <person name="Asole G."/>
            <person name="Calvet F."/>
            <person name="Ruiz-Romero M."/>
            <person name="Marangio P."/>
            <person name="Guigo R."/>
            <person name="Rago D."/>
            <person name="Mirbahai L."/>
            <person name="Eastwood N."/>
            <person name="Colbourne J.K."/>
            <person name="Zhou J."/>
            <person name="Mallon E."/>
            <person name="Orsini L."/>
        </authorList>
    </citation>
    <scope>NUCLEOTIDE SEQUENCE [LARGE SCALE GENOMIC DNA]</scope>
    <source>
        <strain evidence="1">LRV0_1</strain>
    </source>
</reference>
<dbReference type="EMBL" id="JAOYFB010000001">
    <property type="protein sequence ID" value="KAK4004045.1"/>
    <property type="molecule type" value="Genomic_DNA"/>
</dbReference>
<name>A0ABQ9YV51_9CRUS</name>
<gene>
    <name evidence="1" type="ORF">OUZ56_005787</name>
</gene>
<organism evidence="1 2">
    <name type="scientific">Daphnia magna</name>
    <dbReference type="NCBI Taxonomy" id="35525"/>
    <lineage>
        <taxon>Eukaryota</taxon>
        <taxon>Metazoa</taxon>
        <taxon>Ecdysozoa</taxon>
        <taxon>Arthropoda</taxon>
        <taxon>Crustacea</taxon>
        <taxon>Branchiopoda</taxon>
        <taxon>Diplostraca</taxon>
        <taxon>Cladocera</taxon>
        <taxon>Anomopoda</taxon>
        <taxon>Daphniidae</taxon>
        <taxon>Daphnia</taxon>
    </lineage>
</organism>
<comment type="caution">
    <text evidence="1">The sequence shown here is derived from an EMBL/GenBank/DDBJ whole genome shotgun (WGS) entry which is preliminary data.</text>
</comment>
<protein>
    <submittedName>
        <fullName evidence="1">Uncharacterized protein</fullName>
    </submittedName>
</protein>
<dbReference type="Proteomes" id="UP001234178">
    <property type="component" value="Unassembled WGS sequence"/>
</dbReference>
<proteinExistence type="predicted"/>
<evidence type="ECO:0000313" key="1">
    <source>
        <dbReference type="EMBL" id="KAK4004045.1"/>
    </source>
</evidence>
<evidence type="ECO:0000313" key="2">
    <source>
        <dbReference type="Proteomes" id="UP001234178"/>
    </source>
</evidence>
<sequence length="95" mass="11242">MTLWKQPYTNSLHPTIKQKKSLSWCCNSIAYLKNVSCINNYAQKKRLVAIPNVKCTDFRLDERVMKKMKEYSLYYMSLQCIRQQDNSIILHSDCS</sequence>
<accession>A0ABQ9YV51</accession>
<keyword evidence="2" id="KW-1185">Reference proteome</keyword>